<dbReference type="EMBL" id="JACAZH010000017">
    <property type="protein sequence ID" value="KAF7348293.1"/>
    <property type="molecule type" value="Genomic_DNA"/>
</dbReference>
<name>A0A8H6XVF9_9AGAR</name>
<protein>
    <submittedName>
        <fullName evidence="3">FAD binding domain-containing protein</fullName>
    </submittedName>
</protein>
<dbReference type="AlphaFoldDB" id="A0A8H6XVF9"/>
<comment type="caution">
    <text evidence="3">The sequence shown here is derived from an EMBL/GenBank/DDBJ whole genome shotgun (WGS) entry which is preliminary data.</text>
</comment>
<evidence type="ECO:0000259" key="1">
    <source>
        <dbReference type="Pfam" id="PF14231"/>
    </source>
</evidence>
<accession>A0A8H6XVF9</accession>
<organism evidence="3 4">
    <name type="scientific">Mycena sanguinolenta</name>
    <dbReference type="NCBI Taxonomy" id="230812"/>
    <lineage>
        <taxon>Eukaryota</taxon>
        <taxon>Fungi</taxon>
        <taxon>Dikarya</taxon>
        <taxon>Basidiomycota</taxon>
        <taxon>Agaricomycotina</taxon>
        <taxon>Agaricomycetes</taxon>
        <taxon>Agaricomycetidae</taxon>
        <taxon>Agaricales</taxon>
        <taxon>Marasmiineae</taxon>
        <taxon>Mycenaceae</taxon>
        <taxon>Mycena</taxon>
    </lineage>
</organism>
<sequence length="178" mass="20046">MNPAYSAELTTCIYLDLGATRLPMASPEQAYLDMIQSSEKISEDAATEVFDRLRPIPPSFLMGEWEGGDLETGHPLNKGMKTIKWAGKTFRTVDDVDPIVVYGEGRKRTLFKDGGHARIREVNFRGVTSAAMIYDSKPIIDHFRYVDENTVAGMMDTKSWPPGYHFYLTRCRAPSAKM</sequence>
<feature type="domain" description="DUF4334" evidence="2">
    <location>
        <begin position="115"/>
        <end position="170"/>
    </location>
</feature>
<evidence type="ECO:0000313" key="4">
    <source>
        <dbReference type="Proteomes" id="UP000623467"/>
    </source>
</evidence>
<dbReference type="InterPro" id="IPR025951">
    <property type="entry name" value="GXWXG_dom"/>
</dbReference>
<evidence type="ECO:0000259" key="2">
    <source>
        <dbReference type="Pfam" id="PF14232"/>
    </source>
</evidence>
<dbReference type="InterPro" id="IPR025568">
    <property type="entry name" value="DUF4334"/>
</dbReference>
<proteinExistence type="predicted"/>
<dbReference type="OrthoDB" id="2213372at2759"/>
<feature type="domain" description="GXWXG" evidence="1">
    <location>
        <begin position="48"/>
        <end position="104"/>
    </location>
</feature>
<keyword evidence="4" id="KW-1185">Reference proteome</keyword>
<reference evidence="3" key="1">
    <citation type="submission" date="2020-05" db="EMBL/GenBank/DDBJ databases">
        <title>Mycena genomes resolve the evolution of fungal bioluminescence.</title>
        <authorList>
            <person name="Tsai I.J."/>
        </authorList>
    </citation>
    <scope>NUCLEOTIDE SEQUENCE</scope>
    <source>
        <strain evidence="3">160909Yilan</strain>
    </source>
</reference>
<dbReference type="Pfam" id="PF14232">
    <property type="entry name" value="DUF4334"/>
    <property type="match status" value="1"/>
</dbReference>
<gene>
    <name evidence="3" type="ORF">MSAN_01783000</name>
</gene>
<dbReference type="Pfam" id="PF14231">
    <property type="entry name" value="GXWXG"/>
    <property type="match status" value="1"/>
</dbReference>
<dbReference type="Proteomes" id="UP000623467">
    <property type="component" value="Unassembled WGS sequence"/>
</dbReference>
<dbReference type="Gene3D" id="2.40.128.580">
    <property type="entry name" value="GXWXG domain"/>
    <property type="match status" value="1"/>
</dbReference>
<evidence type="ECO:0000313" key="3">
    <source>
        <dbReference type="EMBL" id="KAF7348293.1"/>
    </source>
</evidence>